<sequence>MSKSIIELSATPSTTTSGAHHVFSLFYFLYYCMICYMLWYTALHSNATTPMVDDTADNRTCHPRSTLKTRSFASLESCLAGRPSKRPRSAKNIKSVRFSRFEKVFNTYSPDEYDRRPVFC</sequence>
<keyword evidence="3" id="KW-1185">Reference proteome</keyword>
<comment type="caution">
    <text evidence="2">The sequence shown here is derived from an EMBL/GenBank/DDBJ whole genome shotgun (WGS) entry which is preliminary data.</text>
</comment>
<organism evidence="2 3">
    <name type="scientific">Basidiobolus ranarum</name>
    <dbReference type="NCBI Taxonomy" id="34480"/>
    <lineage>
        <taxon>Eukaryota</taxon>
        <taxon>Fungi</taxon>
        <taxon>Fungi incertae sedis</taxon>
        <taxon>Zoopagomycota</taxon>
        <taxon>Entomophthoromycotina</taxon>
        <taxon>Basidiobolomycetes</taxon>
        <taxon>Basidiobolales</taxon>
        <taxon>Basidiobolaceae</taxon>
        <taxon>Basidiobolus</taxon>
    </lineage>
</organism>
<gene>
    <name evidence="2" type="ORF">K7432_008660</name>
</gene>
<feature type="transmembrane region" description="Helical" evidence="1">
    <location>
        <begin position="20"/>
        <end position="41"/>
    </location>
</feature>
<keyword evidence="1" id="KW-1133">Transmembrane helix</keyword>
<dbReference type="Proteomes" id="UP001479436">
    <property type="component" value="Unassembled WGS sequence"/>
</dbReference>
<name>A0ABR2VY92_9FUNG</name>
<keyword evidence="1" id="KW-0472">Membrane</keyword>
<evidence type="ECO:0000313" key="2">
    <source>
        <dbReference type="EMBL" id="KAK9710059.1"/>
    </source>
</evidence>
<evidence type="ECO:0000313" key="3">
    <source>
        <dbReference type="Proteomes" id="UP001479436"/>
    </source>
</evidence>
<evidence type="ECO:0000256" key="1">
    <source>
        <dbReference type="SAM" id="Phobius"/>
    </source>
</evidence>
<keyword evidence="1" id="KW-0812">Transmembrane</keyword>
<protein>
    <submittedName>
        <fullName evidence="2">Uncharacterized protein</fullName>
    </submittedName>
</protein>
<dbReference type="EMBL" id="JASJQH010007366">
    <property type="protein sequence ID" value="KAK9710059.1"/>
    <property type="molecule type" value="Genomic_DNA"/>
</dbReference>
<proteinExistence type="predicted"/>
<reference evidence="2 3" key="1">
    <citation type="submission" date="2023-04" db="EMBL/GenBank/DDBJ databases">
        <title>Genome of Basidiobolus ranarum AG-B5.</title>
        <authorList>
            <person name="Stajich J.E."/>
            <person name="Carter-House D."/>
            <person name="Gryganskyi A."/>
        </authorList>
    </citation>
    <scope>NUCLEOTIDE SEQUENCE [LARGE SCALE GENOMIC DNA]</scope>
    <source>
        <strain evidence="2 3">AG-B5</strain>
    </source>
</reference>
<accession>A0ABR2VY92</accession>